<protein>
    <submittedName>
        <fullName evidence="3">Uncharacterized protein</fullName>
    </submittedName>
</protein>
<dbReference type="EMBL" id="CM001403">
    <property type="protein sequence ID" value="EHQ29767.1"/>
    <property type="molecule type" value="Genomic_DNA"/>
</dbReference>
<evidence type="ECO:0000313" key="3">
    <source>
        <dbReference type="EMBL" id="EHQ29767.1"/>
    </source>
</evidence>
<evidence type="ECO:0000256" key="2">
    <source>
        <dbReference type="SAM" id="Phobius"/>
    </source>
</evidence>
<evidence type="ECO:0000313" key="4">
    <source>
        <dbReference type="Proteomes" id="UP000002774"/>
    </source>
</evidence>
<keyword evidence="2" id="KW-0812">Transmembrane</keyword>
<sequence>MDKRNVVRLYITYFILLLAAFQINDTSHSLVATKKFMEDSKVGDGLSPEDADFMDSISVDLKSEEITRPAGAPNTNKLIVEKSEND</sequence>
<evidence type="ECO:0000256" key="1">
    <source>
        <dbReference type="SAM" id="MobiDB-lite"/>
    </source>
</evidence>
<keyword evidence="4" id="KW-1185">Reference proteome</keyword>
<organism evidence="3 4">
    <name type="scientific">Mucilaginibacter paludis DSM 18603</name>
    <dbReference type="NCBI Taxonomy" id="714943"/>
    <lineage>
        <taxon>Bacteria</taxon>
        <taxon>Pseudomonadati</taxon>
        <taxon>Bacteroidota</taxon>
        <taxon>Sphingobacteriia</taxon>
        <taxon>Sphingobacteriales</taxon>
        <taxon>Sphingobacteriaceae</taxon>
        <taxon>Mucilaginibacter</taxon>
    </lineage>
</organism>
<accession>H1Y3J9</accession>
<name>H1Y3J9_9SPHI</name>
<dbReference type="AlphaFoldDB" id="H1Y3J9"/>
<dbReference type="STRING" id="714943.Mucpa_5698"/>
<keyword evidence="2" id="KW-0472">Membrane</keyword>
<dbReference type="RefSeq" id="WP_008511137.1">
    <property type="nucleotide sequence ID" value="NZ_CM001403.1"/>
</dbReference>
<feature type="transmembrane region" description="Helical" evidence="2">
    <location>
        <begin position="7"/>
        <end position="24"/>
    </location>
</feature>
<keyword evidence="2" id="KW-1133">Transmembrane helix</keyword>
<gene>
    <name evidence="3" type="ORF">Mucpa_5698</name>
</gene>
<dbReference type="HOGENOM" id="CLU_2494500_0_0_10"/>
<reference evidence="3" key="1">
    <citation type="submission" date="2011-09" db="EMBL/GenBank/DDBJ databases">
        <title>The permanent draft genome of Mucilaginibacter paludis DSM 18603.</title>
        <authorList>
            <consortium name="US DOE Joint Genome Institute (JGI-PGF)"/>
            <person name="Lucas S."/>
            <person name="Han J."/>
            <person name="Lapidus A."/>
            <person name="Bruce D."/>
            <person name="Goodwin L."/>
            <person name="Pitluck S."/>
            <person name="Peters L."/>
            <person name="Kyrpides N."/>
            <person name="Mavromatis K."/>
            <person name="Ivanova N."/>
            <person name="Mikhailova N."/>
            <person name="Held B."/>
            <person name="Detter J.C."/>
            <person name="Tapia R."/>
            <person name="Han C."/>
            <person name="Land M."/>
            <person name="Hauser L."/>
            <person name="Markowitz V."/>
            <person name="Cheng J.-F."/>
            <person name="Hugenholtz P."/>
            <person name="Woyke T."/>
            <person name="Wu D."/>
            <person name="Tindall B."/>
            <person name="Brambilla E."/>
            <person name="Klenk H.-P."/>
            <person name="Eisen J.A."/>
        </authorList>
    </citation>
    <scope>NUCLEOTIDE SEQUENCE [LARGE SCALE GENOMIC DNA]</scope>
    <source>
        <strain evidence="3">DSM 18603</strain>
    </source>
</reference>
<proteinExistence type="predicted"/>
<feature type="region of interest" description="Disordered" evidence="1">
    <location>
        <begin position="67"/>
        <end position="86"/>
    </location>
</feature>
<dbReference type="Proteomes" id="UP000002774">
    <property type="component" value="Chromosome"/>
</dbReference>